<evidence type="ECO:0000259" key="3">
    <source>
        <dbReference type="Pfam" id="PF05170"/>
    </source>
</evidence>
<name>A0A451G4C9_9GAMM</name>
<dbReference type="PANTHER" id="PTHR30441:SF4">
    <property type="entry name" value="PROTEIN ASMA"/>
    <property type="match status" value="1"/>
</dbReference>
<dbReference type="RefSeq" id="WP_128384158.1">
    <property type="nucleotide sequence ID" value="NZ_CP035033.1"/>
</dbReference>
<dbReference type="AlphaFoldDB" id="A0A451G4C9"/>
<dbReference type="Pfam" id="PF05170">
    <property type="entry name" value="AsmA"/>
    <property type="match status" value="1"/>
</dbReference>
<dbReference type="EMBL" id="CP035033">
    <property type="protein sequence ID" value="QAB14323.1"/>
    <property type="molecule type" value="Genomic_DNA"/>
</dbReference>
<evidence type="ECO:0000256" key="2">
    <source>
        <dbReference type="SAM" id="Phobius"/>
    </source>
</evidence>
<dbReference type="Proteomes" id="UP000285478">
    <property type="component" value="Chromosome"/>
</dbReference>
<keyword evidence="2" id="KW-0472">Membrane</keyword>
<keyword evidence="5" id="KW-1185">Reference proteome</keyword>
<gene>
    <name evidence="4" type="ORF">EPV75_00855</name>
</gene>
<organism evidence="4 5">
    <name type="scientific">Hydrogenovibrio thermophilus</name>
    <dbReference type="NCBI Taxonomy" id="265883"/>
    <lineage>
        <taxon>Bacteria</taxon>
        <taxon>Pseudomonadati</taxon>
        <taxon>Pseudomonadota</taxon>
        <taxon>Gammaproteobacteria</taxon>
        <taxon>Thiotrichales</taxon>
        <taxon>Piscirickettsiaceae</taxon>
        <taxon>Hydrogenovibrio</taxon>
    </lineage>
</organism>
<dbReference type="GO" id="GO:0005886">
    <property type="term" value="C:plasma membrane"/>
    <property type="evidence" value="ECO:0007669"/>
    <property type="project" value="TreeGrafter"/>
</dbReference>
<feature type="domain" description="AsmA" evidence="3">
    <location>
        <begin position="62"/>
        <end position="669"/>
    </location>
</feature>
<keyword evidence="2" id="KW-1133">Transmembrane helix</keyword>
<dbReference type="KEGG" id="htr:EPV75_00855"/>
<feature type="transmembrane region" description="Helical" evidence="2">
    <location>
        <begin position="61"/>
        <end position="83"/>
    </location>
</feature>
<evidence type="ECO:0000256" key="1">
    <source>
        <dbReference type="SAM" id="MobiDB-lite"/>
    </source>
</evidence>
<dbReference type="InterPro" id="IPR052894">
    <property type="entry name" value="AsmA-related"/>
</dbReference>
<dbReference type="PANTHER" id="PTHR30441">
    <property type="entry name" value="DUF748 DOMAIN-CONTAINING PROTEIN"/>
    <property type="match status" value="1"/>
</dbReference>
<proteinExistence type="predicted"/>
<dbReference type="GO" id="GO:0090313">
    <property type="term" value="P:regulation of protein targeting to membrane"/>
    <property type="evidence" value="ECO:0007669"/>
    <property type="project" value="TreeGrafter"/>
</dbReference>
<dbReference type="InterPro" id="IPR007844">
    <property type="entry name" value="AsmA"/>
</dbReference>
<keyword evidence="2" id="KW-0812">Transmembrane</keyword>
<evidence type="ECO:0000313" key="4">
    <source>
        <dbReference type="EMBL" id="QAB14323.1"/>
    </source>
</evidence>
<sequence>MESKKDPLPHATPEDAASIEEALNPEKRVYSDDHVCPIKEARMAKKRRPPAHPAVKWTSRLVMGLAVIPIIVVLAFIGAITFMDFNQYKTTIESEFQARTGYPLNIEGELDVSVWPFALEASQVAMQDKTDPERPDLAKIDSIQVEFSLWDLFVNRKLDILGVELEGAHLYLETDKNGRSNWHGMPMLSHFLPEPKATFRTVAYQPVVNSAESRQGNPPSFHWRLNSFVSQNAVLEWRNEENGHTFLLDDFDLMAFDIAPDEPFKLLTNFAYQTNVVKSRFHVNLSTELTVNEALKQWQLADWNGNIRMILPKETKVPEVRVETTGKAFKLDMEQKTFHVEQVKLSSLKTQIETSLQGQYGAHPQTEGEVKAEHIRLRKWFRHSGIEYPHFVNRKVLRDVSAAFRWKQTARQLNIDDLEMLVDGAKIAGHIQRQKQAGRPDQYRFDIAVSELDMDQYEAYVNPPPKKRRSAETAAQPKPTAPVQTASGKKPETYLPIALPVNTLKELDAEGRLTIGQLKAWQMVFTHFDLTLAAKDGQLNLAPLNADLYQGKLRSELAVDVTGKTPAYDWKGTMNAIQLKPFLADGWQYHQLDGAYSGGFDLQTRGVNSYLLRQNMNGRITAKVSDGAFVGMDLNKLLAGQKTQPQDATQFSQLSLTGNIQKGILKTKDFKVKSRRFSATGLGSLELTSTLLDSTLYTVYQNPPKSLRSLKGMKVPVYLKGPLDQLKWSVDMKALLNNPDNQQKLLQGLQQLFQS</sequence>
<feature type="region of interest" description="Disordered" evidence="1">
    <location>
        <begin position="461"/>
        <end position="489"/>
    </location>
</feature>
<accession>A0A451G4C9</accession>
<feature type="region of interest" description="Disordered" evidence="1">
    <location>
        <begin position="1"/>
        <end position="28"/>
    </location>
</feature>
<reference evidence="4 5" key="1">
    <citation type="journal article" date="2018" name="Environ. Microbiol.">
        <title>Genomes of ubiquitous marine and hypersaline Hydrogenovibrio, Thiomicrorhabdus and Thiomicrospira spp. encode a diversity of mechanisms to sustain chemolithoautotrophy in heterogeneous environments.</title>
        <authorList>
            <person name="Scott K.M."/>
            <person name="Williams J."/>
            <person name="Porter C.M.B."/>
            <person name="Russel S."/>
            <person name="Harmer T.L."/>
            <person name="Paul J.H."/>
            <person name="Antonen K.M."/>
            <person name="Bridges M.K."/>
            <person name="Camper G.J."/>
            <person name="Campla C.K."/>
            <person name="Casella L.G."/>
            <person name="Chase E."/>
            <person name="Conrad J.W."/>
            <person name="Cruz M.C."/>
            <person name="Dunlap D.S."/>
            <person name="Duran L."/>
            <person name="Fahsbender E.M."/>
            <person name="Goldsmith D.B."/>
            <person name="Keeley R.F."/>
            <person name="Kondoff M.R."/>
            <person name="Kussy B.I."/>
            <person name="Lane M.K."/>
            <person name="Lawler S."/>
            <person name="Leigh B.A."/>
            <person name="Lewis C."/>
            <person name="Lostal L.M."/>
            <person name="Marking D."/>
            <person name="Mancera P.A."/>
            <person name="McClenthan E.C."/>
            <person name="McIntyre E.A."/>
            <person name="Mine J.A."/>
            <person name="Modi S."/>
            <person name="Moore B.D."/>
            <person name="Morgan W.A."/>
            <person name="Nelson K.M."/>
            <person name="Nguyen K.N."/>
            <person name="Ogburn N."/>
            <person name="Parrino D.G."/>
            <person name="Pedapudi A.D."/>
            <person name="Pelham R.P."/>
            <person name="Preece A.M."/>
            <person name="Rampersad E.A."/>
            <person name="Richardson J.C."/>
            <person name="Rodgers C.M."/>
            <person name="Schaffer B.L."/>
            <person name="Sheridan N.E."/>
            <person name="Solone M.R."/>
            <person name="Staley Z.R."/>
            <person name="Tabuchi M."/>
            <person name="Waide R.J."/>
            <person name="Wanjugi P.W."/>
            <person name="Young S."/>
            <person name="Clum A."/>
            <person name="Daum C."/>
            <person name="Huntemann M."/>
            <person name="Ivanova N."/>
            <person name="Kyrpides N."/>
            <person name="Mikhailova N."/>
            <person name="Palaniappan K."/>
            <person name="Pillay M."/>
            <person name="Reddy T.B.K."/>
            <person name="Shapiro N."/>
            <person name="Stamatis D."/>
            <person name="Varghese N."/>
            <person name="Woyke T."/>
            <person name="Boden R."/>
            <person name="Freyermuth S.K."/>
            <person name="Kerfeld C.A."/>
        </authorList>
    </citation>
    <scope>NUCLEOTIDE SEQUENCE [LARGE SCALE GENOMIC DNA]</scope>
    <source>
        <strain evidence="4 5">JR-2</strain>
    </source>
</reference>
<evidence type="ECO:0000313" key="5">
    <source>
        <dbReference type="Proteomes" id="UP000285478"/>
    </source>
</evidence>
<protein>
    <submittedName>
        <fullName evidence="4">AsmA family protein</fullName>
    </submittedName>
</protein>